<evidence type="ECO:0000259" key="1">
    <source>
        <dbReference type="Pfam" id="PF03102"/>
    </source>
</evidence>
<dbReference type="EMBL" id="UINC01205948">
    <property type="protein sequence ID" value="SVE27351.1"/>
    <property type="molecule type" value="Genomic_DNA"/>
</dbReference>
<protein>
    <recommendedName>
        <fullName evidence="1">PseI/NeuA/B-like domain-containing protein</fullName>
    </recommendedName>
</protein>
<dbReference type="Gene3D" id="3.20.20.70">
    <property type="entry name" value="Aldolase class I"/>
    <property type="match status" value="1"/>
</dbReference>
<sequence length="129" mass="14895">MGILSRLEMTFITAELGINHNGDIDIAKKLIDTAKLAGCDAVKFQKRTVEKVYSKEVLDSPRNSPWGTTTREQKNGIEFSKNEYDIIDKYCKNNHIEWYASAWDVESLEFLKQYEFKYNKVASAMLTNM</sequence>
<gene>
    <name evidence="2" type="ORF">METZ01_LOCUS480205</name>
</gene>
<name>A0A383C599_9ZZZZ</name>
<dbReference type="PANTHER" id="PTHR42966">
    <property type="entry name" value="N-ACETYLNEURAMINATE SYNTHASE"/>
    <property type="match status" value="1"/>
</dbReference>
<dbReference type="Pfam" id="PF03102">
    <property type="entry name" value="NeuB"/>
    <property type="match status" value="1"/>
</dbReference>
<evidence type="ECO:0000313" key="2">
    <source>
        <dbReference type="EMBL" id="SVE27351.1"/>
    </source>
</evidence>
<dbReference type="InterPro" id="IPR051690">
    <property type="entry name" value="PseI-like"/>
</dbReference>
<dbReference type="InterPro" id="IPR013785">
    <property type="entry name" value="Aldolase_TIM"/>
</dbReference>
<dbReference type="GO" id="GO:0016051">
    <property type="term" value="P:carbohydrate biosynthetic process"/>
    <property type="evidence" value="ECO:0007669"/>
    <property type="project" value="InterPro"/>
</dbReference>
<dbReference type="PANTHER" id="PTHR42966:SF3">
    <property type="entry name" value="BLR5971 PROTEIN"/>
    <property type="match status" value="1"/>
</dbReference>
<dbReference type="GO" id="GO:0047444">
    <property type="term" value="F:N-acylneuraminate-9-phosphate synthase activity"/>
    <property type="evidence" value="ECO:0007669"/>
    <property type="project" value="TreeGrafter"/>
</dbReference>
<organism evidence="2">
    <name type="scientific">marine metagenome</name>
    <dbReference type="NCBI Taxonomy" id="408172"/>
    <lineage>
        <taxon>unclassified sequences</taxon>
        <taxon>metagenomes</taxon>
        <taxon>ecological metagenomes</taxon>
    </lineage>
</organism>
<dbReference type="InterPro" id="IPR013132">
    <property type="entry name" value="PseI/NeuA/B-like_N"/>
</dbReference>
<reference evidence="2" key="1">
    <citation type="submission" date="2018-05" db="EMBL/GenBank/DDBJ databases">
        <authorList>
            <person name="Lanie J.A."/>
            <person name="Ng W.-L."/>
            <person name="Kazmierczak K.M."/>
            <person name="Andrzejewski T.M."/>
            <person name="Davidsen T.M."/>
            <person name="Wayne K.J."/>
            <person name="Tettelin H."/>
            <person name="Glass J.I."/>
            <person name="Rusch D."/>
            <person name="Podicherti R."/>
            <person name="Tsui H.-C.T."/>
            <person name="Winkler M.E."/>
        </authorList>
    </citation>
    <scope>NUCLEOTIDE SEQUENCE</scope>
</reference>
<dbReference type="SUPFAM" id="SSF51569">
    <property type="entry name" value="Aldolase"/>
    <property type="match status" value="1"/>
</dbReference>
<proteinExistence type="predicted"/>
<accession>A0A383C599</accession>
<dbReference type="AlphaFoldDB" id="A0A383C599"/>
<feature type="non-terminal residue" evidence="2">
    <location>
        <position position="129"/>
    </location>
</feature>
<feature type="domain" description="PseI/NeuA/B-like" evidence="1">
    <location>
        <begin position="30"/>
        <end position="128"/>
    </location>
</feature>